<feature type="domain" description="Flagellar hook-length control protein-like C-terminal" evidence="2">
    <location>
        <begin position="312"/>
        <end position="389"/>
    </location>
</feature>
<feature type="compositionally biased region" description="Low complexity" evidence="1">
    <location>
        <begin position="198"/>
        <end position="208"/>
    </location>
</feature>
<dbReference type="Proteomes" id="UP001500547">
    <property type="component" value="Unassembled WGS sequence"/>
</dbReference>
<dbReference type="Gene3D" id="3.30.750.140">
    <property type="match status" value="1"/>
</dbReference>
<evidence type="ECO:0000313" key="4">
    <source>
        <dbReference type="Proteomes" id="UP001500547"/>
    </source>
</evidence>
<organism evidence="3 4">
    <name type="scientific">Viridibacterium curvum</name>
    <dbReference type="NCBI Taxonomy" id="1101404"/>
    <lineage>
        <taxon>Bacteria</taxon>
        <taxon>Pseudomonadati</taxon>
        <taxon>Pseudomonadota</taxon>
        <taxon>Betaproteobacteria</taxon>
        <taxon>Rhodocyclales</taxon>
        <taxon>Rhodocyclaceae</taxon>
        <taxon>Viridibacterium</taxon>
    </lineage>
</organism>
<evidence type="ECO:0000259" key="2">
    <source>
        <dbReference type="Pfam" id="PF02120"/>
    </source>
</evidence>
<sequence length="402" mass="42727">MHLIPTEIATRLQLLLNEELGAVDRVRPLPADLPQLDRGARFMARIQEALPDGTYKAMVADHQVTLALPESAKSGDVLELIVTGRTQNMVTARIATLLPEATQPSAQPSISQTGQLISQLLTGRHTPAQTMALNASAPLVAEPPQTAANLVPALKTAVAQSGLFYEAHQAQWVAGKLPLEALMQEPQARTPPLPPPAAEQASSQTPSPAQQPSPPEATLINQRQTVLQPQTLNAAGVEANPAAPNVQRPAVDADGPALSQSPQRVAEPLMPVVHQQLDTLATNQAVWQGMAWPGQPIQWEISESSVDDREQRRADDEEGTVWQSTLRMQMPLLGNLEARLVITSAGVAIRLDADSDEIAARLQSGSEHLSVALAAAGVTMTGFAAVHEHSQGTTDRSGAPHG</sequence>
<dbReference type="Pfam" id="PF02120">
    <property type="entry name" value="Flg_hook"/>
    <property type="match status" value="1"/>
</dbReference>
<comment type="caution">
    <text evidence="3">The sequence shown here is derived from an EMBL/GenBank/DDBJ whole genome shotgun (WGS) entry which is preliminary data.</text>
</comment>
<accession>A0ABP9QCW1</accession>
<dbReference type="InterPro" id="IPR038610">
    <property type="entry name" value="FliK-like_C_sf"/>
</dbReference>
<evidence type="ECO:0000313" key="3">
    <source>
        <dbReference type="EMBL" id="GAA5159782.1"/>
    </source>
</evidence>
<proteinExistence type="predicted"/>
<dbReference type="InterPro" id="IPR021136">
    <property type="entry name" value="Flagellar_hook_control-like_C"/>
</dbReference>
<keyword evidence="4" id="KW-1185">Reference proteome</keyword>
<gene>
    <name evidence="3" type="ORF">GCM10025770_06650</name>
</gene>
<dbReference type="EMBL" id="BAABLD010000002">
    <property type="protein sequence ID" value="GAA5159782.1"/>
    <property type="molecule type" value="Genomic_DNA"/>
</dbReference>
<name>A0ABP9QCW1_9RHOO</name>
<protein>
    <recommendedName>
        <fullName evidence="2">Flagellar hook-length control protein-like C-terminal domain-containing protein</fullName>
    </recommendedName>
</protein>
<feature type="region of interest" description="Disordered" evidence="1">
    <location>
        <begin position="187"/>
        <end position="216"/>
    </location>
</feature>
<reference evidence="4" key="1">
    <citation type="journal article" date="2019" name="Int. J. Syst. Evol. Microbiol.">
        <title>The Global Catalogue of Microorganisms (GCM) 10K type strain sequencing project: providing services to taxonomists for standard genome sequencing and annotation.</title>
        <authorList>
            <consortium name="The Broad Institute Genomics Platform"/>
            <consortium name="The Broad Institute Genome Sequencing Center for Infectious Disease"/>
            <person name="Wu L."/>
            <person name="Ma J."/>
        </authorList>
    </citation>
    <scope>NUCLEOTIDE SEQUENCE [LARGE SCALE GENOMIC DNA]</scope>
    <source>
        <strain evidence="4">JCM 18715</strain>
    </source>
</reference>
<evidence type="ECO:0000256" key="1">
    <source>
        <dbReference type="SAM" id="MobiDB-lite"/>
    </source>
</evidence>